<evidence type="ECO:0000313" key="3">
    <source>
        <dbReference type="Proteomes" id="UP000610746"/>
    </source>
</evidence>
<keyword evidence="3" id="KW-1185">Reference proteome</keyword>
<reference evidence="2" key="1">
    <citation type="submission" date="2020-05" db="EMBL/GenBank/DDBJ databases">
        <title>Genomic Encyclopedia of Type Strains, Phase IV (KMG-V): Genome sequencing to study the core and pangenomes of soil and plant-associated prokaryotes.</title>
        <authorList>
            <person name="Whitman W."/>
        </authorList>
    </citation>
    <scope>NUCLEOTIDE SEQUENCE</scope>
    <source>
        <strain evidence="2">16F</strain>
    </source>
</reference>
<dbReference type="Proteomes" id="UP000610746">
    <property type="component" value="Unassembled WGS sequence"/>
</dbReference>
<evidence type="ECO:0000259" key="1">
    <source>
        <dbReference type="Pfam" id="PF11845"/>
    </source>
</evidence>
<dbReference type="EMBL" id="JABSNO010000004">
    <property type="protein sequence ID" value="NRS91661.1"/>
    <property type="molecule type" value="Genomic_DNA"/>
</dbReference>
<dbReference type="AlphaFoldDB" id="A0A8J8G5J5"/>
<sequence>MKKNFLIATIALFAIQCSKSDVKTEVSTDKIAVENLEKSEEISTDSLKIFAGETKKLLVKNITAQIAKGGVESSEEFCNIEAMPLTKSMSDKHGLFISRVSDKMRNPKNIANAEELKLIKNYKKQLLAGEILKPIRTETHYYEPLLTNAMCLQCHGEPGKNIQPKVVAEIAQLYPKDLATGYKDNEVRGLISIKTK</sequence>
<organism evidence="2 3">
    <name type="scientific">Frigoriflavimonas asaccharolytica</name>
    <dbReference type="NCBI Taxonomy" id="2735899"/>
    <lineage>
        <taxon>Bacteria</taxon>
        <taxon>Pseudomonadati</taxon>
        <taxon>Bacteroidota</taxon>
        <taxon>Flavobacteriia</taxon>
        <taxon>Flavobacteriales</taxon>
        <taxon>Weeksellaceae</taxon>
        <taxon>Frigoriflavimonas</taxon>
    </lineage>
</organism>
<evidence type="ECO:0000313" key="2">
    <source>
        <dbReference type="EMBL" id="NRS91661.1"/>
    </source>
</evidence>
<dbReference type="RefSeq" id="WP_173778285.1">
    <property type="nucleotide sequence ID" value="NZ_JABSNO010000004.1"/>
</dbReference>
<dbReference type="InterPro" id="IPR021796">
    <property type="entry name" value="Tll0287-like_dom"/>
</dbReference>
<proteinExistence type="predicted"/>
<accession>A0A8J8G5J5</accession>
<gene>
    <name evidence="2" type="ORF">HNQ03_000728</name>
</gene>
<name>A0A8J8G5J5_9FLAO</name>
<feature type="domain" description="Tll0287-like" evidence="1">
    <location>
        <begin position="58"/>
        <end position="194"/>
    </location>
</feature>
<comment type="caution">
    <text evidence="2">The sequence shown here is derived from an EMBL/GenBank/DDBJ whole genome shotgun (WGS) entry which is preliminary data.</text>
</comment>
<dbReference type="Pfam" id="PF11845">
    <property type="entry name" value="Tll0287-like"/>
    <property type="match status" value="1"/>
</dbReference>
<protein>
    <recommendedName>
        <fullName evidence="1">Tll0287-like domain-containing protein</fullName>
    </recommendedName>
</protein>